<dbReference type="PANTHER" id="PTHR13090:SF1">
    <property type="entry name" value="ARGININE-HYDROXYLASE NDUFAF5, MITOCHONDRIAL"/>
    <property type="match status" value="1"/>
</dbReference>
<dbReference type="GO" id="GO:0005739">
    <property type="term" value="C:mitochondrion"/>
    <property type="evidence" value="ECO:0007669"/>
    <property type="project" value="TreeGrafter"/>
</dbReference>
<sequence length="351" mass="38500">MRLNVARVCRPQNLRLLTATPGARRTYAFQASGGAVFKVFNSRTKWLQKERAAANTELSRQADYLKDEVAMRVCERLLDVKRHFPLVLDLGANSCNIARALTRENPDPDPSNPVSPPLASKITELVAAESSSTLLHRDADLALPTPLNLTRHVLADDESLPFAPNTFDMVLSSLSLHWINDLPGVLAQINSVLKPDSPFIGAMLGGDTLFELRTSLQLAEQERRGGISPHVSPLADVRDVGGLLQRTGFQMLTVDVEDIVVDYPDTFALMQDLQAMGEGNAVLGREMGAIGKDVLLANEAIYRELHGNEDGTVPATFRIIHMIGWKEGANQPKPLKRGSGEVNLKDILEQK</sequence>
<dbReference type="GO" id="GO:0032259">
    <property type="term" value="P:methylation"/>
    <property type="evidence" value="ECO:0007669"/>
    <property type="project" value="UniProtKB-KW"/>
</dbReference>
<dbReference type="Gene3D" id="3.40.50.150">
    <property type="entry name" value="Vaccinia Virus protein VP39"/>
    <property type="match status" value="1"/>
</dbReference>
<dbReference type="SUPFAM" id="SSF53335">
    <property type="entry name" value="S-adenosyl-L-methionine-dependent methyltransferases"/>
    <property type="match status" value="1"/>
</dbReference>
<feature type="domain" description="Methyltransferase type 11" evidence="3">
    <location>
        <begin position="118"/>
        <end position="199"/>
    </location>
</feature>
<organism evidence="4 5">
    <name type="scientific">Staphylotrichum longicolle</name>
    <dbReference type="NCBI Taxonomy" id="669026"/>
    <lineage>
        <taxon>Eukaryota</taxon>
        <taxon>Fungi</taxon>
        <taxon>Dikarya</taxon>
        <taxon>Ascomycota</taxon>
        <taxon>Pezizomycotina</taxon>
        <taxon>Sordariomycetes</taxon>
        <taxon>Sordariomycetidae</taxon>
        <taxon>Sordariales</taxon>
        <taxon>Chaetomiaceae</taxon>
        <taxon>Staphylotrichum</taxon>
    </lineage>
</organism>
<dbReference type="InterPro" id="IPR029063">
    <property type="entry name" value="SAM-dependent_MTases_sf"/>
</dbReference>
<proteinExistence type="predicted"/>
<dbReference type="PANTHER" id="PTHR13090">
    <property type="entry name" value="ARGININE-HYDROXYLASE NDUFAF5, MITOCHONDRIAL"/>
    <property type="match status" value="1"/>
</dbReference>
<dbReference type="EMBL" id="JAHCVI010000005">
    <property type="protein sequence ID" value="KAG7285494.1"/>
    <property type="molecule type" value="Genomic_DNA"/>
</dbReference>
<dbReference type="Proteomes" id="UP001197093">
    <property type="component" value="Unassembled WGS sequence"/>
</dbReference>
<dbReference type="GO" id="GO:0008757">
    <property type="term" value="F:S-adenosylmethionine-dependent methyltransferase activity"/>
    <property type="evidence" value="ECO:0007669"/>
    <property type="project" value="InterPro"/>
</dbReference>
<dbReference type="GO" id="GO:0032981">
    <property type="term" value="P:mitochondrial respiratory chain complex I assembly"/>
    <property type="evidence" value="ECO:0007669"/>
    <property type="project" value="TreeGrafter"/>
</dbReference>
<accession>A0AAD4EQC4</accession>
<gene>
    <name evidence="4" type="ORF">NEMBOFW57_010123</name>
</gene>
<protein>
    <recommendedName>
        <fullName evidence="3">Methyltransferase type 11 domain-containing protein</fullName>
    </recommendedName>
</protein>
<keyword evidence="1" id="KW-0489">Methyltransferase</keyword>
<name>A0AAD4EQC4_9PEZI</name>
<dbReference type="InterPro" id="IPR013216">
    <property type="entry name" value="Methyltransf_11"/>
</dbReference>
<keyword evidence="2" id="KW-0808">Transferase</keyword>
<reference evidence="4" key="1">
    <citation type="submission" date="2023-02" db="EMBL/GenBank/DDBJ databases">
        <authorList>
            <person name="Palmer J.M."/>
        </authorList>
    </citation>
    <scope>NUCLEOTIDE SEQUENCE</scope>
    <source>
        <strain evidence="4">FW57</strain>
    </source>
</reference>
<dbReference type="AlphaFoldDB" id="A0AAD4EQC4"/>
<evidence type="ECO:0000256" key="2">
    <source>
        <dbReference type="ARBA" id="ARBA00022679"/>
    </source>
</evidence>
<dbReference type="Pfam" id="PF08241">
    <property type="entry name" value="Methyltransf_11"/>
    <property type="match status" value="1"/>
</dbReference>
<comment type="caution">
    <text evidence="4">The sequence shown here is derived from an EMBL/GenBank/DDBJ whole genome shotgun (WGS) entry which is preliminary data.</text>
</comment>
<evidence type="ECO:0000259" key="3">
    <source>
        <dbReference type="Pfam" id="PF08241"/>
    </source>
</evidence>
<evidence type="ECO:0000313" key="5">
    <source>
        <dbReference type="Proteomes" id="UP001197093"/>
    </source>
</evidence>
<keyword evidence="5" id="KW-1185">Reference proteome</keyword>
<dbReference type="InterPro" id="IPR050602">
    <property type="entry name" value="Malonyl-ACP_OMT"/>
</dbReference>
<evidence type="ECO:0000313" key="4">
    <source>
        <dbReference type="EMBL" id="KAG7285494.1"/>
    </source>
</evidence>
<evidence type="ECO:0000256" key="1">
    <source>
        <dbReference type="ARBA" id="ARBA00022603"/>
    </source>
</evidence>